<dbReference type="InterPro" id="IPR014001">
    <property type="entry name" value="Helicase_ATP-bd"/>
</dbReference>
<dbReference type="KEGG" id="step:IC006_2307"/>
<sequence length="511" mass="58550">MDNLSYYEVVKESLGLKERPFLDHVMSSIQDGNYFVLAPTGYGKTAISMALSMREIEDGFKIVVSYPLRSLIEQQSWKFQNFMRMRGYIDVIGVRYMGRADSPYLVHPVTLTTVDNLSLMSLGLSPEDTQKVYKEYHGTTYGSLGHYMFSWASVFTASHVFDEVHLLADRTKSLSFLMTFLRLSKTFGNNVISMSATLPKSYRGILSQQAKLLEFKECYDKEFSRERESKRYRIELKGIRNDKLNTLKSVLKDLKKDFRKALVIFNTVNDAIEFYRSIEGEKKVLIHSRFSDEDRKKKAIEVETMSEGIVVGTQAVEAGLDFSSDLIISELCPANSLIQRFGRFLRKDEKKGKAIVWYEEGKEDGVRYKVYEGELVRRTLDYLSSNQDINLHIGYERFLDHVYSSPPEVDYNLMEKIVNVITNLSNPSESAMDLLIKMDGSLVREGDVLTALSSDGVEVPVNFNYIRNNCVKAFNGNEERRCPRSEKEAVIYSLEGFKYKVNSAYTEVGLP</sequence>
<dbReference type="Gene3D" id="3.40.50.300">
    <property type="entry name" value="P-loop containing nucleotide triphosphate hydrolases"/>
    <property type="match status" value="2"/>
</dbReference>
<dbReference type="STRING" id="1294262.GCA_001316085_02563"/>
<dbReference type="PROSITE" id="PS51192">
    <property type="entry name" value="HELICASE_ATP_BIND_1"/>
    <property type="match status" value="1"/>
</dbReference>
<evidence type="ECO:0000313" key="8">
    <source>
        <dbReference type="Proteomes" id="UP000322983"/>
    </source>
</evidence>
<evidence type="ECO:0000256" key="5">
    <source>
        <dbReference type="ARBA" id="ARBA00023118"/>
    </source>
</evidence>
<dbReference type="PANTHER" id="PTHR47959:SF16">
    <property type="entry name" value="CRISPR-ASSOCIATED NUCLEASE_HELICASE CAS3-RELATED"/>
    <property type="match status" value="1"/>
</dbReference>
<keyword evidence="8" id="KW-1185">Reference proteome</keyword>
<dbReference type="AlphaFoldDB" id="A0A510DXM9"/>
<dbReference type="InterPro" id="IPR027417">
    <property type="entry name" value="P-loop_NTPase"/>
</dbReference>
<dbReference type="PANTHER" id="PTHR47959">
    <property type="entry name" value="ATP-DEPENDENT RNA HELICASE RHLE-RELATED"/>
    <property type="match status" value="1"/>
</dbReference>
<evidence type="ECO:0000256" key="1">
    <source>
        <dbReference type="ARBA" id="ARBA00022741"/>
    </source>
</evidence>
<keyword evidence="4" id="KW-0067">ATP-binding</keyword>
<dbReference type="GO" id="GO:0005829">
    <property type="term" value="C:cytosol"/>
    <property type="evidence" value="ECO:0007669"/>
    <property type="project" value="TreeGrafter"/>
</dbReference>
<dbReference type="InterPro" id="IPR050079">
    <property type="entry name" value="DEAD_box_RNA_helicase"/>
</dbReference>
<dbReference type="GO" id="GO:0140097">
    <property type="term" value="F:catalytic activity, acting on DNA"/>
    <property type="evidence" value="ECO:0007669"/>
    <property type="project" value="UniProtKB-ARBA"/>
</dbReference>
<dbReference type="GO" id="GO:0051607">
    <property type="term" value="P:defense response to virus"/>
    <property type="evidence" value="ECO:0007669"/>
    <property type="project" value="UniProtKB-KW"/>
</dbReference>
<name>A0A510DXM9_9CREN</name>
<dbReference type="InterPro" id="IPR054712">
    <property type="entry name" value="Cas3-like_dom"/>
</dbReference>
<organism evidence="7 8">
    <name type="scientific">Sulfuracidifex tepidarius</name>
    <dbReference type="NCBI Taxonomy" id="1294262"/>
    <lineage>
        <taxon>Archaea</taxon>
        <taxon>Thermoproteota</taxon>
        <taxon>Thermoprotei</taxon>
        <taxon>Sulfolobales</taxon>
        <taxon>Sulfolobaceae</taxon>
        <taxon>Sulfuracidifex</taxon>
    </lineage>
</organism>
<evidence type="ECO:0000256" key="2">
    <source>
        <dbReference type="ARBA" id="ARBA00022801"/>
    </source>
</evidence>
<dbReference type="GeneID" id="41716037"/>
<gene>
    <name evidence="7" type="ORF">IC006_2307</name>
</gene>
<evidence type="ECO:0000259" key="6">
    <source>
        <dbReference type="PROSITE" id="PS51192"/>
    </source>
</evidence>
<protein>
    <submittedName>
        <fullName evidence="7">CRISPR-associated helicase Cas3</fullName>
    </submittedName>
</protein>
<evidence type="ECO:0000313" key="7">
    <source>
        <dbReference type="EMBL" id="BBG24973.1"/>
    </source>
</evidence>
<keyword evidence="1" id="KW-0547">Nucleotide-binding</keyword>
<dbReference type="GO" id="GO:0003724">
    <property type="term" value="F:RNA helicase activity"/>
    <property type="evidence" value="ECO:0007669"/>
    <property type="project" value="TreeGrafter"/>
</dbReference>
<dbReference type="GO" id="GO:0016787">
    <property type="term" value="F:hydrolase activity"/>
    <property type="evidence" value="ECO:0007669"/>
    <property type="project" value="UniProtKB-KW"/>
</dbReference>
<dbReference type="InterPro" id="IPR011545">
    <property type="entry name" value="DEAD/DEAH_box_helicase_dom"/>
</dbReference>
<keyword evidence="3" id="KW-0347">Helicase</keyword>
<evidence type="ECO:0000256" key="3">
    <source>
        <dbReference type="ARBA" id="ARBA00022806"/>
    </source>
</evidence>
<feature type="domain" description="Helicase ATP-binding" evidence="6">
    <location>
        <begin position="25"/>
        <end position="216"/>
    </location>
</feature>
<dbReference type="SMART" id="SM00487">
    <property type="entry name" value="DEXDc"/>
    <property type="match status" value="1"/>
</dbReference>
<dbReference type="InterPro" id="IPR006474">
    <property type="entry name" value="Helicase_Cas3_CRISPR-ass_core"/>
</dbReference>
<keyword evidence="5" id="KW-0051">Antiviral defense</keyword>
<proteinExistence type="predicted"/>
<dbReference type="RefSeq" id="WP_054846529.1">
    <property type="nucleotide sequence ID" value="NZ_AP018929.1"/>
</dbReference>
<dbReference type="Pfam" id="PF00270">
    <property type="entry name" value="DEAD"/>
    <property type="match status" value="1"/>
</dbReference>
<dbReference type="GO" id="GO:0005524">
    <property type="term" value="F:ATP binding"/>
    <property type="evidence" value="ECO:0007669"/>
    <property type="project" value="UniProtKB-KW"/>
</dbReference>
<keyword evidence="2" id="KW-0378">Hydrolase</keyword>
<dbReference type="OrthoDB" id="43851at2157"/>
<dbReference type="Proteomes" id="UP000322983">
    <property type="component" value="Chromosome"/>
</dbReference>
<dbReference type="Pfam" id="PF22590">
    <property type="entry name" value="Cas3-like_C_2"/>
    <property type="match status" value="1"/>
</dbReference>
<dbReference type="SUPFAM" id="SSF52540">
    <property type="entry name" value="P-loop containing nucleoside triphosphate hydrolases"/>
    <property type="match status" value="1"/>
</dbReference>
<dbReference type="GO" id="GO:0003676">
    <property type="term" value="F:nucleic acid binding"/>
    <property type="evidence" value="ECO:0007669"/>
    <property type="project" value="InterPro"/>
</dbReference>
<accession>A0A510DXM9</accession>
<dbReference type="NCBIfam" id="TIGR01587">
    <property type="entry name" value="cas3_core"/>
    <property type="match status" value="1"/>
</dbReference>
<reference evidence="7 8" key="1">
    <citation type="journal article" date="2020" name="Int. J. Syst. Evol. Microbiol.">
        <title>Sulfuracidifex tepidarius gen. nov., sp. nov. and transfer of Sulfolobus metallicus Huber and Stetter 1992 to the genus Sulfuracidifex as Sulfuracidifex metallicus comb. nov.</title>
        <authorList>
            <person name="Itoh T."/>
            <person name="Miura T."/>
            <person name="Sakai H.D."/>
            <person name="Kato S."/>
            <person name="Ohkuma M."/>
            <person name="Takashina T."/>
        </authorList>
    </citation>
    <scope>NUCLEOTIDE SEQUENCE [LARGE SCALE GENOMIC DNA]</scope>
    <source>
        <strain evidence="7 8">IC-006</strain>
    </source>
</reference>
<evidence type="ECO:0000256" key="4">
    <source>
        <dbReference type="ARBA" id="ARBA00022840"/>
    </source>
</evidence>
<dbReference type="EMBL" id="AP018929">
    <property type="protein sequence ID" value="BBG24973.1"/>
    <property type="molecule type" value="Genomic_DNA"/>
</dbReference>